<sequence length="447" mass="51344">MFHMIPGKYLPNAVLETREQPGGISRIECAAECQSNPKCKSFNIRSANTVCELNSAVDFTPTKVALVDDTASRHYAKVPHDCADYNGVDGVHCINVNSMKRQLRVSCEEGWTVLMRRTGPELSFDRSWLEYRDGFGDVTGDHWLGLEAFHHLTYQGNYSLMVEVRSMITGNYYWEIHHGFRIGPESEKYVFNEFPQGVGNLSQNAVYWSFMFGMPFSTFDAENDYDDNRNCAEAFQGDGVNGVHNIYVKSMGKQLRVSCEAGWTVLMRRTGPDLNFNRSWTDYRIGFGDVTGDYWLGLEAFHHLTYQGNYSLMVEVRSLPTDNYYWEIHHGFRIGPESEKYVFNEFSQGDGTLIQDPEYWPSHFGMPFTTFDNDNDDENDRDCAELFQGGWWYRECTLIALTARMATTGNCTQFCFAHFKHFGVPKGERGVKTHLLNWAVMKIKKIE</sequence>
<proteinExistence type="predicted"/>
<keyword evidence="3" id="KW-1185">Reference proteome</keyword>
<reference evidence="4" key="1">
    <citation type="submission" date="2025-08" db="UniProtKB">
        <authorList>
            <consortium name="RefSeq"/>
        </authorList>
    </citation>
    <scope>IDENTIFICATION</scope>
    <source>
        <tissue evidence="4">Gonads</tissue>
    </source>
</reference>
<dbReference type="Pfam" id="PF00147">
    <property type="entry name" value="Fibrinogen_C"/>
    <property type="match status" value="1"/>
</dbReference>
<dbReference type="PANTHER" id="PTHR19143">
    <property type="entry name" value="FIBRINOGEN/TENASCIN/ANGIOPOEITIN"/>
    <property type="match status" value="1"/>
</dbReference>
<evidence type="ECO:0000259" key="1">
    <source>
        <dbReference type="PROSITE" id="PS50948"/>
    </source>
</evidence>
<name>A0A1S3HBM0_LINAN</name>
<dbReference type="InParanoid" id="A0A1S3HBM0"/>
<dbReference type="Proteomes" id="UP000085678">
    <property type="component" value="Unplaced"/>
</dbReference>
<dbReference type="InterPro" id="IPR002181">
    <property type="entry name" value="Fibrinogen_a/b/g_C_dom"/>
</dbReference>
<dbReference type="PROSITE" id="PS50948">
    <property type="entry name" value="PAN"/>
    <property type="match status" value="1"/>
</dbReference>
<protein>
    <submittedName>
        <fullName evidence="4">Angiopoietin-4-like</fullName>
    </submittedName>
</protein>
<feature type="domain" description="Apple" evidence="1">
    <location>
        <begin position="1"/>
        <end position="82"/>
    </location>
</feature>
<dbReference type="SUPFAM" id="SSF56496">
    <property type="entry name" value="Fibrinogen C-terminal domain-like"/>
    <property type="match status" value="2"/>
</dbReference>
<dbReference type="Gene3D" id="3.90.215.10">
    <property type="entry name" value="Gamma Fibrinogen, chain A, domain 1"/>
    <property type="match status" value="2"/>
</dbReference>
<dbReference type="Pfam" id="PF00024">
    <property type="entry name" value="PAN_1"/>
    <property type="match status" value="1"/>
</dbReference>
<dbReference type="SMART" id="SM00186">
    <property type="entry name" value="FBG"/>
    <property type="match status" value="1"/>
</dbReference>
<dbReference type="OrthoDB" id="7735550at2759"/>
<dbReference type="SUPFAM" id="SSF57414">
    <property type="entry name" value="Hairpin loop containing domain-like"/>
    <property type="match status" value="1"/>
</dbReference>
<dbReference type="GO" id="GO:0005615">
    <property type="term" value="C:extracellular space"/>
    <property type="evidence" value="ECO:0007669"/>
    <property type="project" value="TreeGrafter"/>
</dbReference>
<feature type="domain" description="Fibrinogen C-terminal" evidence="2">
    <location>
        <begin position="73"/>
        <end position="220"/>
    </location>
</feature>
<dbReference type="KEGG" id="lak:106153844"/>
<dbReference type="InterPro" id="IPR050373">
    <property type="entry name" value="Fibrinogen_C-term_domain"/>
</dbReference>
<dbReference type="PROSITE" id="PS51406">
    <property type="entry name" value="FIBRINOGEN_C_2"/>
    <property type="match status" value="2"/>
</dbReference>
<accession>A0A1S3HBM0</accession>
<gene>
    <name evidence="4" type="primary">LOC106153844</name>
</gene>
<feature type="domain" description="Fibrinogen C-terminal" evidence="2">
    <location>
        <begin position="222"/>
        <end position="396"/>
    </location>
</feature>
<dbReference type="PANTHER" id="PTHR19143:SF327">
    <property type="entry name" value="FI21813P1-RELATED"/>
    <property type="match status" value="1"/>
</dbReference>
<evidence type="ECO:0000313" key="4">
    <source>
        <dbReference type="RefSeq" id="XP_013383408.1"/>
    </source>
</evidence>
<evidence type="ECO:0000313" key="3">
    <source>
        <dbReference type="Proteomes" id="UP000085678"/>
    </source>
</evidence>
<dbReference type="InterPro" id="IPR014716">
    <property type="entry name" value="Fibrinogen_a/b/g_C_1"/>
</dbReference>
<dbReference type="AlphaFoldDB" id="A0A1S3HBM0"/>
<dbReference type="RefSeq" id="XP_013383408.1">
    <property type="nucleotide sequence ID" value="XM_013527954.1"/>
</dbReference>
<dbReference type="InterPro" id="IPR003609">
    <property type="entry name" value="Pan_app"/>
</dbReference>
<evidence type="ECO:0000259" key="2">
    <source>
        <dbReference type="PROSITE" id="PS51406"/>
    </source>
</evidence>
<dbReference type="STRING" id="7574.A0A1S3HBM0"/>
<organism evidence="3 4">
    <name type="scientific">Lingula anatina</name>
    <name type="common">Brachiopod</name>
    <name type="synonym">Lingula unguis</name>
    <dbReference type="NCBI Taxonomy" id="7574"/>
    <lineage>
        <taxon>Eukaryota</taxon>
        <taxon>Metazoa</taxon>
        <taxon>Spiralia</taxon>
        <taxon>Lophotrochozoa</taxon>
        <taxon>Brachiopoda</taxon>
        <taxon>Linguliformea</taxon>
        <taxon>Lingulata</taxon>
        <taxon>Lingulida</taxon>
        <taxon>Linguloidea</taxon>
        <taxon>Lingulidae</taxon>
        <taxon>Lingula</taxon>
    </lineage>
</organism>
<dbReference type="InterPro" id="IPR036056">
    <property type="entry name" value="Fibrinogen-like_C"/>
</dbReference>
<dbReference type="GeneID" id="106153844"/>